<dbReference type="GO" id="GO:0000271">
    <property type="term" value="P:polysaccharide biosynthetic process"/>
    <property type="evidence" value="ECO:0007669"/>
    <property type="project" value="InterPro"/>
</dbReference>
<evidence type="ECO:0000256" key="3">
    <source>
        <dbReference type="ARBA" id="ARBA00023027"/>
    </source>
</evidence>
<feature type="domain" description="UDP-glucose/GDP-mannose dehydrogenase C-terminal" evidence="5">
    <location>
        <begin position="327"/>
        <end position="432"/>
    </location>
</feature>
<dbReference type="EMBL" id="CP060783">
    <property type="protein sequence ID" value="QNP47892.1"/>
    <property type="molecule type" value="Genomic_DNA"/>
</dbReference>
<evidence type="ECO:0000259" key="5">
    <source>
        <dbReference type="SMART" id="SM00984"/>
    </source>
</evidence>
<dbReference type="InterPro" id="IPR017476">
    <property type="entry name" value="UDP-Glc/GDP-Man"/>
</dbReference>
<comment type="similarity">
    <text evidence="1 4">Belongs to the UDP-glucose/GDP-mannose dehydrogenase family.</text>
</comment>
<dbReference type="GO" id="GO:0051287">
    <property type="term" value="F:NAD binding"/>
    <property type="evidence" value="ECO:0007669"/>
    <property type="project" value="InterPro"/>
</dbReference>
<dbReference type="Gene3D" id="3.40.50.720">
    <property type="entry name" value="NAD(P)-binding Rossmann-like Domain"/>
    <property type="match status" value="2"/>
</dbReference>
<reference evidence="6 7" key="1">
    <citation type="submission" date="2020-08" db="EMBL/GenBank/DDBJ databases">
        <title>Genome sequence of Diaphorobacter aerolatus KACC 16536T.</title>
        <authorList>
            <person name="Hyun D.-W."/>
            <person name="Bae J.-W."/>
        </authorList>
    </citation>
    <scope>NUCLEOTIDE SEQUENCE [LARGE SCALE GENOMIC DNA]</scope>
    <source>
        <strain evidence="6 7">KACC 16536</strain>
    </source>
</reference>
<dbReference type="GO" id="GO:0016628">
    <property type="term" value="F:oxidoreductase activity, acting on the CH-CH group of donors, NAD or NADP as acceptor"/>
    <property type="evidence" value="ECO:0007669"/>
    <property type="project" value="InterPro"/>
</dbReference>
<dbReference type="InterPro" id="IPR036220">
    <property type="entry name" value="UDP-Glc/GDP-Man_DH_C_sf"/>
</dbReference>
<dbReference type="SUPFAM" id="SSF51735">
    <property type="entry name" value="NAD(P)-binding Rossmann-fold domains"/>
    <property type="match status" value="1"/>
</dbReference>
<dbReference type="SUPFAM" id="SSF48179">
    <property type="entry name" value="6-phosphogluconate dehydrogenase C-terminal domain-like"/>
    <property type="match status" value="1"/>
</dbReference>
<evidence type="ECO:0000256" key="2">
    <source>
        <dbReference type="ARBA" id="ARBA00023002"/>
    </source>
</evidence>
<dbReference type="InterPro" id="IPR014026">
    <property type="entry name" value="UDP-Glc/GDP-Man_DH_dimer"/>
</dbReference>
<name>A0A7H0GHX6_9BURK</name>
<evidence type="ECO:0000256" key="4">
    <source>
        <dbReference type="PIRNR" id="PIRNR000124"/>
    </source>
</evidence>
<dbReference type="Proteomes" id="UP000516028">
    <property type="component" value="Chromosome"/>
</dbReference>
<evidence type="ECO:0000313" key="7">
    <source>
        <dbReference type="Proteomes" id="UP000516028"/>
    </source>
</evidence>
<dbReference type="Pfam" id="PF03720">
    <property type="entry name" value="UDPG_MGDP_dh_C"/>
    <property type="match status" value="1"/>
</dbReference>
<dbReference type="AlphaFoldDB" id="A0A7H0GHX6"/>
<dbReference type="SUPFAM" id="SSF52413">
    <property type="entry name" value="UDP-glucose/GDP-mannose dehydrogenase C-terminal domain"/>
    <property type="match status" value="1"/>
</dbReference>
<evidence type="ECO:0000313" key="6">
    <source>
        <dbReference type="EMBL" id="QNP47892.1"/>
    </source>
</evidence>
<dbReference type="InterPro" id="IPR028359">
    <property type="entry name" value="UDP_ManNAc/GlcNAc_DH"/>
</dbReference>
<dbReference type="PANTHER" id="PTHR43491:SF2">
    <property type="entry name" value="UDP-N-ACETYL-D-MANNOSAMINE DEHYDROGENASE"/>
    <property type="match status" value="1"/>
</dbReference>
<dbReference type="PIRSF" id="PIRSF500136">
    <property type="entry name" value="UDP_ManNAc_DH"/>
    <property type="match status" value="1"/>
</dbReference>
<dbReference type="InterPro" id="IPR008927">
    <property type="entry name" value="6-PGluconate_DH-like_C_sf"/>
</dbReference>
<dbReference type="GO" id="GO:0016616">
    <property type="term" value="F:oxidoreductase activity, acting on the CH-OH group of donors, NAD or NADP as acceptor"/>
    <property type="evidence" value="ECO:0007669"/>
    <property type="project" value="InterPro"/>
</dbReference>
<dbReference type="KEGG" id="daer:H9K75_17430"/>
<dbReference type="PANTHER" id="PTHR43491">
    <property type="entry name" value="UDP-N-ACETYL-D-MANNOSAMINE DEHYDROGENASE"/>
    <property type="match status" value="1"/>
</dbReference>
<dbReference type="NCBIfam" id="TIGR03026">
    <property type="entry name" value="NDP-sugDHase"/>
    <property type="match status" value="1"/>
</dbReference>
<keyword evidence="2" id="KW-0560">Oxidoreductase</keyword>
<dbReference type="RefSeq" id="WP_187723572.1">
    <property type="nucleotide sequence ID" value="NZ_CP060783.1"/>
</dbReference>
<dbReference type="PIRSF" id="PIRSF000124">
    <property type="entry name" value="UDPglc_GDPman_dh"/>
    <property type="match status" value="1"/>
</dbReference>
<dbReference type="Pfam" id="PF00984">
    <property type="entry name" value="UDPG_MGDP_dh"/>
    <property type="match status" value="1"/>
</dbReference>
<accession>A0A7H0GHX6</accession>
<keyword evidence="3" id="KW-0520">NAD</keyword>
<proteinExistence type="inferred from homology"/>
<protein>
    <submittedName>
        <fullName evidence="6">Nucleotide sugar dehydrogenase</fullName>
    </submittedName>
</protein>
<evidence type="ECO:0000256" key="1">
    <source>
        <dbReference type="ARBA" id="ARBA00006601"/>
    </source>
</evidence>
<organism evidence="6 7">
    <name type="scientific">Diaphorobacter aerolatus</name>
    <dbReference type="NCBI Taxonomy" id="1288495"/>
    <lineage>
        <taxon>Bacteria</taxon>
        <taxon>Pseudomonadati</taxon>
        <taxon>Pseudomonadota</taxon>
        <taxon>Betaproteobacteria</taxon>
        <taxon>Burkholderiales</taxon>
        <taxon>Comamonadaceae</taxon>
        <taxon>Diaphorobacter</taxon>
    </lineage>
</organism>
<dbReference type="InterPro" id="IPR014027">
    <property type="entry name" value="UDP-Glc/GDP-Man_DH_C"/>
</dbReference>
<dbReference type="SMART" id="SM00984">
    <property type="entry name" value="UDPG_MGDP_dh_C"/>
    <property type="match status" value="1"/>
</dbReference>
<dbReference type="InterPro" id="IPR036291">
    <property type="entry name" value="NAD(P)-bd_dom_sf"/>
</dbReference>
<dbReference type="Pfam" id="PF03721">
    <property type="entry name" value="UDPG_MGDP_dh_N"/>
    <property type="match status" value="1"/>
</dbReference>
<sequence>MSLPYAASPDFQTESISNRIAVVGLGYVGAPLAFALAEHFPVIGFDVKKSRIEALATCQDDTGELTPEAMNTRFEMLITSDADALSQAHVYIITVPTPVKEGHVPDMSHVLSATRIVAQQMRKGSVVVYESTVYPGATEEECLPLLCATSGFSYPADFSIGYSPERINPGDRVHTLHNTVKVVSADRPETLRLLSSIYGRITEVYAASTIKVAEAAKILENTQRDVNIAVMNEVSQLFSRLGIDTHEVLEAAGTKWNFMPFKPGLVGGHCISVDPYYLSHKAAVEGYPAKLILAARETNDSMAGFLVNQLIKRLALEGLMRPGVMVTVLGASFKEDVPDIRNSKIADIVKELRRYGITTQVADPHADPVEFRHEYGFDLIDIEQLRPADAVMLNVPHLAFKNMALSLERLIERLTKTDGRYVVMDLKAVLDRSSLSANACLWRP</sequence>
<gene>
    <name evidence="6" type="ORF">H9K75_17430</name>
</gene>
<dbReference type="InterPro" id="IPR001732">
    <property type="entry name" value="UDP-Glc/GDP-Man_DH_N"/>
</dbReference>
<keyword evidence="7" id="KW-1185">Reference proteome</keyword>